<dbReference type="InterPro" id="IPR037257">
    <property type="entry name" value="T2SS_E_N_sf"/>
</dbReference>
<feature type="domain" description="Bacterial type II secretion system protein E" evidence="4">
    <location>
        <begin position="375"/>
        <end position="389"/>
    </location>
</feature>
<dbReference type="GO" id="GO:0005524">
    <property type="term" value="F:ATP binding"/>
    <property type="evidence" value="ECO:0007669"/>
    <property type="project" value="UniProtKB-KW"/>
</dbReference>
<accession>A0A1F4S5Y6</accession>
<dbReference type="CDD" id="cd01129">
    <property type="entry name" value="PulE-GspE-like"/>
    <property type="match status" value="1"/>
</dbReference>
<dbReference type="InterPro" id="IPR027417">
    <property type="entry name" value="P-loop_NTPase"/>
</dbReference>
<dbReference type="SUPFAM" id="SSF160246">
    <property type="entry name" value="EspE N-terminal domain-like"/>
    <property type="match status" value="1"/>
</dbReference>
<name>A0A1F4S5Y6_UNCSA</name>
<dbReference type="InterPro" id="IPR003593">
    <property type="entry name" value="AAA+_ATPase"/>
</dbReference>
<sequence>MGERKKDLRQALAESGLLTSEQIKDAVTEGRKSGETLIKILLKKRLLDEKTVIKFLEEEMFIPHINLSTYLIDQKTLEYITPATAKKFGVIPLFLLGKSLSIAMVDPFDIKALDEVRRESKFDIEAMCSTPSEISQAITQYYGVSGTLEEVLAEVSVPEKNTGSVMPDIAEESGISKLVNLLIIQAVQERASDIHIEPEENRTRVRYRIDGILQEASSPPSHLHLALVSRIKIMSSLDIAETRIPQDGRLSYNFEAREIDVRVSTCPTIHGEAVVLRLLDKHGMLLSLSDMGFSEDNLKLFGEMLKHPYGIILVTGPTGSGKTTSLYAALSHINTPERNILTIEDPVEYELSGIRQSQINPKAGLTFGNALRSLMRQDPDVILVGEIRDIETSGIAIEAALTGHLVFSTLHTNDAPGALTRLTDMGVEPFLTSSATVGVVAQRLLRKICEECKEKVNLPKKVVESISFFKDKDVTFYHGKGCKSCRNSGYKGRTGIFEIFTMTEEIRQLVIARQSTSKIKEAAVKSGMRTLYEDSLSKVFAGITTLDEAMRVTQID</sequence>
<dbReference type="AlphaFoldDB" id="A0A1F4S5Y6"/>
<dbReference type="Pfam" id="PF05157">
    <property type="entry name" value="MshEN"/>
    <property type="match status" value="1"/>
</dbReference>
<evidence type="ECO:0000313" key="6">
    <source>
        <dbReference type="Proteomes" id="UP000177905"/>
    </source>
</evidence>
<dbReference type="PANTHER" id="PTHR30258:SF1">
    <property type="entry name" value="PROTEIN TRANSPORT PROTEIN HOFB HOMOLOG"/>
    <property type="match status" value="1"/>
</dbReference>
<dbReference type="PROSITE" id="PS00662">
    <property type="entry name" value="T2SP_E"/>
    <property type="match status" value="1"/>
</dbReference>
<proteinExistence type="inferred from homology"/>
<dbReference type="FunFam" id="3.30.450.90:FF:000001">
    <property type="entry name" value="Type II secretion system ATPase GspE"/>
    <property type="match status" value="1"/>
</dbReference>
<gene>
    <name evidence="5" type="ORF">A2290_05740</name>
</gene>
<dbReference type="Proteomes" id="UP000177905">
    <property type="component" value="Unassembled WGS sequence"/>
</dbReference>
<dbReference type="SMART" id="SM00382">
    <property type="entry name" value="AAA"/>
    <property type="match status" value="1"/>
</dbReference>
<comment type="caution">
    <text evidence="5">The sequence shown here is derived from an EMBL/GenBank/DDBJ whole genome shotgun (WGS) entry which is preliminary data.</text>
</comment>
<dbReference type="SUPFAM" id="SSF52540">
    <property type="entry name" value="P-loop containing nucleoside triphosphate hydrolases"/>
    <property type="match status" value="1"/>
</dbReference>
<reference evidence="5 6" key="1">
    <citation type="journal article" date="2016" name="Nat. Commun.">
        <title>Thousands of microbial genomes shed light on interconnected biogeochemical processes in an aquifer system.</title>
        <authorList>
            <person name="Anantharaman K."/>
            <person name="Brown C.T."/>
            <person name="Hug L.A."/>
            <person name="Sharon I."/>
            <person name="Castelle C.J."/>
            <person name="Probst A.J."/>
            <person name="Thomas B.C."/>
            <person name="Singh A."/>
            <person name="Wilkins M.J."/>
            <person name="Karaoz U."/>
            <person name="Brodie E.L."/>
            <person name="Williams K.H."/>
            <person name="Hubbard S.S."/>
            <person name="Banfield J.F."/>
        </authorList>
    </citation>
    <scope>NUCLEOTIDE SEQUENCE [LARGE SCALE GENOMIC DNA]</scope>
</reference>
<dbReference type="GO" id="GO:0005886">
    <property type="term" value="C:plasma membrane"/>
    <property type="evidence" value="ECO:0007669"/>
    <property type="project" value="TreeGrafter"/>
</dbReference>
<evidence type="ECO:0000259" key="4">
    <source>
        <dbReference type="PROSITE" id="PS00662"/>
    </source>
</evidence>
<evidence type="ECO:0000256" key="3">
    <source>
        <dbReference type="ARBA" id="ARBA00022840"/>
    </source>
</evidence>
<dbReference type="GO" id="GO:0016887">
    <property type="term" value="F:ATP hydrolysis activity"/>
    <property type="evidence" value="ECO:0007669"/>
    <property type="project" value="TreeGrafter"/>
</dbReference>
<dbReference type="PANTHER" id="PTHR30258">
    <property type="entry name" value="TYPE II SECRETION SYSTEM PROTEIN GSPE-RELATED"/>
    <property type="match status" value="1"/>
</dbReference>
<dbReference type="Gene3D" id="3.30.300.160">
    <property type="entry name" value="Type II secretion system, protein E, N-terminal domain"/>
    <property type="match status" value="1"/>
</dbReference>
<evidence type="ECO:0000313" key="5">
    <source>
        <dbReference type="EMBL" id="OGC15820.1"/>
    </source>
</evidence>
<dbReference type="InterPro" id="IPR007831">
    <property type="entry name" value="T2SS_GspE_N"/>
</dbReference>
<protein>
    <recommendedName>
        <fullName evidence="4">Bacterial type II secretion system protein E domain-containing protein</fullName>
    </recommendedName>
</protein>
<evidence type="ECO:0000256" key="1">
    <source>
        <dbReference type="ARBA" id="ARBA00006611"/>
    </source>
</evidence>
<dbReference type="Gene3D" id="3.40.50.300">
    <property type="entry name" value="P-loop containing nucleotide triphosphate hydrolases"/>
    <property type="match status" value="1"/>
</dbReference>
<keyword evidence="3" id="KW-0067">ATP-binding</keyword>
<evidence type="ECO:0000256" key="2">
    <source>
        <dbReference type="ARBA" id="ARBA00022741"/>
    </source>
</evidence>
<comment type="similarity">
    <text evidence="1">Belongs to the GSP E family.</text>
</comment>
<keyword evidence="2" id="KW-0547">Nucleotide-binding</keyword>
<organism evidence="5 6">
    <name type="scientific">candidate division WOR-1 bacterium RIFOXYB2_FULL_36_35</name>
    <dbReference type="NCBI Taxonomy" id="1802578"/>
    <lineage>
        <taxon>Bacteria</taxon>
        <taxon>Bacillati</taxon>
        <taxon>Saganbacteria</taxon>
    </lineage>
</organism>
<dbReference type="Gene3D" id="3.30.450.90">
    <property type="match status" value="1"/>
</dbReference>
<dbReference type="InterPro" id="IPR001482">
    <property type="entry name" value="T2SS/T4SS_dom"/>
</dbReference>
<dbReference type="Pfam" id="PF00437">
    <property type="entry name" value="T2SSE"/>
    <property type="match status" value="1"/>
</dbReference>
<dbReference type="EMBL" id="MEUA01000017">
    <property type="protein sequence ID" value="OGC15820.1"/>
    <property type="molecule type" value="Genomic_DNA"/>
</dbReference>
<dbReference type="FunFam" id="3.40.50.300:FF:000398">
    <property type="entry name" value="Type IV pilus assembly ATPase PilB"/>
    <property type="match status" value="1"/>
</dbReference>